<dbReference type="PROSITE" id="PS50850">
    <property type="entry name" value="MFS"/>
    <property type="match status" value="1"/>
</dbReference>
<dbReference type="InterPro" id="IPR036259">
    <property type="entry name" value="MFS_trans_sf"/>
</dbReference>
<evidence type="ECO:0000256" key="4">
    <source>
        <dbReference type="ARBA" id="ARBA00022597"/>
    </source>
</evidence>
<keyword evidence="3" id="KW-0813">Transport</keyword>
<evidence type="ECO:0000256" key="10">
    <source>
        <dbReference type="SAM" id="Phobius"/>
    </source>
</evidence>
<feature type="region of interest" description="Disordered" evidence="9">
    <location>
        <begin position="1"/>
        <end position="25"/>
    </location>
</feature>
<feature type="domain" description="Major facilitator superfamily (MFS) profile" evidence="11">
    <location>
        <begin position="44"/>
        <end position="390"/>
    </location>
</feature>
<dbReference type="OMA" id="ANFAVTW"/>
<evidence type="ECO:0000256" key="6">
    <source>
        <dbReference type="ARBA" id="ARBA00022847"/>
    </source>
</evidence>
<dbReference type="Proteomes" id="UP000824469">
    <property type="component" value="Unassembled WGS sequence"/>
</dbReference>
<feature type="transmembrane region" description="Helical" evidence="10">
    <location>
        <begin position="338"/>
        <end position="360"/>
    </location>
</feature>
<dbReference type="Pfam" id="PF00083">
    <property type="entry name" value="Sugar_tr"/>
    <property type="match status" value="1"/>
</dbReference>
<dbReference type="GO" id="GO:0016020">
    <property type="term" value="C:membrane"/>
    <property type="evidence" value="ECO:0007669"/>
    <property type="project" value="UniProtKB-SubCell"/>
</dbReference>
<keyword evidence="5 10" id="KW-0812">Transmembrane</keyword>
<accession>A0AA38FIP2</accession>
<dbReference type="PRINTS" id="PR00171">
    <property type="entry name" value="SUGRTRNSPORT"/>
</dbReference>
<evidence type="ECO:0000256" key="1">
    <source>
        <dbReference type="ARBA" id="ARBA00004141"/>
    </source>
</evidence>
<keyword evidence="8 10" id="KW-0472">Membrane</keyword>
<feature type="transmembrane region" description="Helical" evidence="10">
    <location>
        <begin position="139"/>
        <end position="156"/>
    </location>
</feature>
<comment type="caution">
    <text evidence="12">The sequence shown here is derived from an EMBL/GenBank/DDBJ whole genome shotgun (WGS) entry which is preliminary data.</text>
</comment>
<dbReference type="PROSITE" id="PS00216">
    <property type="entry name" value="SUGAR_TRANSPORT_1"/>
    <property type="match status" value="1"/>
</dbReference>
<dbReference type="GO" id="GO:0015293">
    <property type="term" value="F:symporter activity"/>
    <property type="evidence" value="ECO:0007669"/>
    <property type="project" value="UniProtKB-KW"/>
</dbReference>
<name>A0AA38FIP2_TAXCH</name>
<dbReference type="PANTHER" id="PTHR23500">
    <property type="entry name" value="SOLUTE CARRIER FAMILY 2, FACILITATED GLUCOSE TRANSPORTER"/>
    <property type="match status" value="1"/>
</dbReference>
<keyword evidence="4" id="KW-0762">Sugar transport</keyword>
<feature type="transmembrane region" description="Helical" evidence="10">
    <location>
        <begin position="80"/>
        <end position="99"/>
    </location>
</feature>
<sequence length="390" mass="42104">MADMPNVSGQSLVSQNPKSDVMGGKEVAAMGNPKPKRNKFVIACAVLASTNSVLLGYDIGVMSGAVLFIRKDLDLNDTQVQILIGSLNLICLLGAALAGKTSDLVGRRWTMALAALIFFIGAVVMSLAPSYAWLMVGRLIAGMGVGYALVIAPVYTTEVAPASTRGTLTCFPEIFINAGILFGYVANYAFQGLPTHLSWRVMLGMGIIPPFFIGVFVLFMPESPRWLVMKNREEDAMKVLLRTSDSEAEATQRLAQIKDGIEYARKNLKKDGGQNFDPLKDDGEGTWAELITKTTPTIRRMLVVGLGIQFFQQASGIDAIVYYSPVTFKKAGIKSQNAVLGATMAMGFVKTGFIVLAGVFHRQSRAETAVAHQHDRVDTLACVFGSVFNS</sequence>
<dbReference type="InterPro" id="IPR005829">
    <property type="entry name" value="Sugar_transporter_CS"/>
</dbReference>
<gene>
    <name evidence="12" type="ORF">KI387_015030</name>
</gene>
<keyword evidence="7 10" id="KW-1133">Transmembrane helix</keyword>
<dbReference type="InterPro" id="IPR005828">
    <property type="entry name" value="MFS_sugar_transport-like"/>
</dbReference>
<proteinExistence type="inferred from homology"/>
<dbReference type="EMBL" id="JAHRHJ020000009">
    <property type="protein sequence ID" value="KAH9303447.1"/>
    <property type="molecule type" value="Genomic_DNA"/>
</dbReference>
<organism evidence="12 13">
    <name type="scientific">Taxus chinensis</name>
    <name type="common">Chinese yew</name>
    <name type="synonym">Taxus wallichiana var. chinensis</name>
    <dbReference type="NCBI Taxonomy" id="29808"/>
    <lineage>
        <taxon>Eukaryota</taxon>
        <taxon>Viridiplantae</taxon>
        <taxon>Streptophyta</taxon>
        <taxon>Embryophyta</taxon>
        <taxon>Tracheophyta</taxon>
        <taxon>Spermatophyta</taxon>
        <taxon>Pinopsida</taxon>
        <taxon>Pinidae</taxon>
        <taxon>Conifers II</taxon>
        <taxon>Cupressales</taxon>
        <taxon>Taxaceae</taxon>
        <taxon>Taxus</taxon>
    </lineage>
</organism>
<evidence type="ECO:0000256" key="9">
    <source>
        <dbReference type="SAM" id="MobiDB-lite"/>
    </source>
</evidence>
<evidence type="ECO:0000313" key="12">
    <source>
        <dbReference type="EMBL" id="KAH9303447.1"/>
    </source>
</evidence>
<dbReference type="AlphaFoldDB" id="A0AA38FIP2"/>
<evidence type="ECO:0000256" key="8">
    <source>
        <dbReference type="ARBA" id="ARBA00023136"/>
    </source>
</evidence>
<comment type="similarity">
    <text evidence="2">Belongs to the major facilitator superfamily. Sugar transporter (TC 2.A.1.1) family.</text>
</comment>
<dbReference type="SUPFAM" id="SSF103473">
    <property type="entry name" value="MFS general substrate transporter"/>
    <property type="match status" value="1"/>
</dbReference>
<reference evidence="12 13" key="1">
    <citation type="journal article" date="2021" name="Nat. Plants">
        <title>The Taxus genome provides insights into paclitaxel biosynthesis.</title>
        <authorList>
            <person name="Xiong X."/>
            <person name="Gou J."/>
            <person name="Liao Q."/>
            <person name="Li Y."/>
            <person name="Zhou Q."/>
            <person name="Bi G."/>
            <person name="Li C."/>
            <person name="Du R."/>
            <person name="Wang X."/>
            <person name="Sun T."/>
            <person name="Guo L."/>
            <person name="Liang H."/>
            <person name="Lu P."/>
            <person name="Wu Y."/>
            <person name="Zhang Z."/>
            <person name="Ro D.K."/>
            <person name="Shang Y."/>
            <person name="Huang S."/>
            <person name="Yan J."/>
        </authorList>
    </citation>
    <scope>NUCLEOTIDE SEQUENCE [LARGE SCALE GENOMIC DNA]</scope>
    <source>
        <strain evidence="12">Ta-2019</strain>
    </source>
</reference>
<evidence type="ECO:0000256" key="7">
    <source>
        <dbReference type="ARBA" id="ARBA00022989"/>
    </source>
</evidence>
<dbReference type="PROSITE" id="PS00217">
    <property type="entry name" value="SUGAR_TRANSPORT_2"/>
    <property type="match status" value="1"/>
</dbReference>
<feature type="transmembrane region" description="Helical" evidence="10">
    <location>
        <begin position="40"/>
        <end position="68"/>
    </location>
</feature>
<dbReference type="InterPro" id="IPR020846">
    <property type="entry name" value="MFS_dom"/>
</dbReference>
<feature type="compositionally biased region" description="Polar residues" evidence="9">
    <location>
        <begin position="7"/>
        <end position="18"/>
    </location>
</feature>
<evidence type="ECO:0000256" key="3">
    <source>
        <dbReference type="ARBA" id="ARBA00022448"/>
    </source>
</evidence>
<evidence type="ECO:0000313" key="13">
    <source>
        <dbReference type="Proteomes" id="UP000824469"/>
    </source>
</evidence>
<keyword evidence="6" id="KW-0769">Symport</keyword>
<keyword evidence="13" id="KW-1185">Reference proteome</keyword>
<dbReference type="PANTHER" id="PTHR23500:SF424">
    <property type="entry name" value="POLYOL TRANSPORTER 5"/>
    <property type="match status" value="1"/>
</dbReference>
<protein>
    <recommendedName>
        <fullName evidence="11">Major facilitator superfamily (MFS) profile domain-containing protein</fullName>
    </recommendedName>
</protein>
<feature type="non-terminal residue" evidence="12">
    <location>
        <position position="390"/>
    </location>
</feature>
<dbReference type="InterPro" id="IPR003663">
    <property type="entry name" value="Sugar/inositol_transpt"/>
</dbReference>
<comment type="subcellular location">
    <subcellularLocation>
        <location evidence="1">Membrane</location>
        <topology evidence="1">Multi-pass membrane protein</topology>
    </subcellularLocation>
</comment>
<dbReference type="GO" id="GO:0015144">
    <property type="term" value="F:carbohydrate transmembrane transporter activity"/>
    <property type="evidence" value="ECO:0007669"/>
    <property type="project" value="InterPro"/>
</dbReference>
<dbReference type="Gene3D" id="1.20.1250.20">
    <property type="entry name" value="MFS general substrate transporter like domains"/>
    <property type="match status" value="1"/>
</dbReference>
<evidence type="ECO:0000256" key="5">
    <source>
        <dbReference type="ARBA" id="ARBA00022692"/>
    </source>
</evidence>
<evidence type="ECO:0000256" key="2">
    <source>
        <dbReference type="ARBA" id="ARBA00010992"/>
    </source>
</evidence>
<feature type="transmembrane region" description="Helical" evidence="10">
    <location>
        <begin position="168"/>
        <end position="190"/>
    </location>
</feature>
<evidence type="ECO:0000259" key="11">
    <source>
        <dbReference type="PROSITE" id="PS50850"/>
    </source>
</evidence>
<dbReference type="InterPro" id="IPR045262">
    <property type="entry name" value="STP/PLT_plant"/>
</dbReference>
<feature type="transmembrane region" description="Helical" evidence="10">
    <location>
        <begin position="111"/>
        <end position="133"/>
    </location>
</feature>
<feature type="transmembrane region" description="Helical" evidence="10">
    <location>
        <begin position="202"/>
        <end position="220"/>
    </location>
</feature>